<gene>
    <name evidence="2" type="primary">ORF79261</name>
</gene>
<protein>
    <submittedName>
        <fullName evidence="2">Uncharacterized protein</fullName>
    </submittedName>
</protein>
<sequence>LSVKTPRKSKGRSKTFRVHTLHKVEHEGQNSTTFNGVQQDSGNDVWIDLNMEVDEEPMSSVEFTDDEANEDSLDEEASVLCQNVEPSSIVRSNVIGSVNYGTSYFDDENGNLSNKRSSFVKNQSWENVDVEYDPDIKVKIEDDSSGIDTSRTIDSGQHGQPSETIQWTDIKQELNYEDEGSDSPSSLAYGSELTNHTHCQPYCLPINNLPSLSSHGVAHSMHMIRTSDSVVDGKSKTYVRKVHPMANSCAIKSEDCCLVCNVSCVITNNRKLHRLPFCKNCRKAYFYQLTRKNCNNICVNKHCSVEGTCRIDYRQGKMCPRCQHIKFLSVLKAAQKYFNTPFKNGLKQRSNCQKRDWPAIRDEILSQEALICQPVVLLTRLHLHAQGYSDITD</sequence>
<name>A0A0B6ZV29_9EUPU</name>
<accession>A0A0B6ZV29</accession>
<feature type="region of interest" description="Disordered" evidence="1">
    <location>
        <begin position="140"/>
        <end position="164"/>
    </location>
</feature>
<proteinExistence type="predicted"/>
<feature type="non-terminal residue" evidence="2">
    <location>
        <position position="393"/>
    </location>
</feature>
<organism evidence="2">
    <name type="scientific">Arion vulgaris</name>
    <dbReference type="NCBI Taxonomy" id="1028688"/>
    <lineage>
        <taxon>Eukaryota</taxon>
        <taxon>Metazoa</taxon>
        <taxon>Spiralia</taxon>
        <taxon>Lophotrochozoa</taxon>
        <taxon>Mollusca</taxon>
        <taxon>Gastropoda</taxon>
        <taxon>Heterobranchia</taxon>
        <taxon>Euthyneura</taxon>
        <taxon>Panpulmonata</taxon>
        <taxon>Eupulmonata</taxon>
        <taxon>Stylommatophora</taxon>
        <taxon>Helicina</taxon>
        <taxon>Arionoidea</taxon>
        <taxon>Arionidae</taxon>
        <taxon>Arion</taxon>
    </lineage>
</organism>
<dbReference type="AlphaFoldDB" id="A0A0B6ZV29"/>
<feature type="compositionally biased region" description="Polar residues" evidence="1">
    <location>
        <begin position="146"/>
        <end position="164"/>
    </location>
</feature>
<reference evidence="2" key="1">
    <citation type="submission" date="2014-12" db="EMBL/GenBank/DDBJ databases">
        <title>Insight into the proteome of Arion vulgaris.</title>
        <authorList>
            <person name="Aradska J."/>
            <person name="Bulat T."/>
            <person name="Smidak R."/>
            <person name="Sarate P."/>
            <person name="Gangsoo J."/>
            <person name="Sialana F."/>
            <person name="Bilban M."/>
            <person name="Lubec G."/>
        </authorList>
    </citation>
    <scope>NUCLEOTIDE SEQUENCE</scope>
    <source>
        <tissue evidence="2">Skin</tissue>
    </source>
</reference>
<feature type="non-terminal residue" evidence="2">
    <location>
        <position position="1"/>
    </location>
</feature>
<evidence type="ECO:0000256" key="1">
    <source>
        <dbReference type="SAM" id="MobiDB-lite"/>
    </source>
</evidence>
<dbReference type="EMBL" id="HACG01024780">
    <property type="protein sequence ID" value="CEK71645.1"/>
    <property type="molecule type" value="Transcribed_RNA"/>
</dbReference>
<evidence type="ECO:0000313" key="2">
    <source>
        <dbReference type="EMBL" id="CEK71645.1"/>
    </source>
</evidence>